<comment type="catalytic activity">
    <reaction evidence="10">
        <text>Couples ATP hydrolysis with the unwinding of duplex DNA by translocating in the 3'-5' direction.</text>
        <dbReference type="EC" id="5.6.2.4"/>
    </reaction>
</comment>
<accession>A0A2D3D3S5</accession>
<dbReference type="GO" id="GO:0005524">
    <property type="term" value="F:ATP binding"/>
    <property type="evidence" value="ECO:0007669"/>
    <property type="project" value="UniProtKB-UniRule"/>
</dbReference>
<evidence type="ECO:0000256" key="12">
    <source>
        <dbReference type="ARBA" id="ARBA00048988"/>
    </source>
</evidence>
<feature type="domain" description="UvrD-like helicase C-terminal" evidence="16">
    <location>
        <begin position="397"/>
        <end position="682"/>
    </location>
</feature>
<dbReference type="Gene3D" id="1.10.486.10">
    <property type="entry name" value="PCRA, domain 4"/>
    <property type="match status" value="1"/>
</dbReference>
<evidence type="ECO:0000256" key="11">
    <source>
        <dbReference type="ARBA" id="ARBA00034808"/>
    </source>
</evidence>
<dbReference type="Pfam" id="PF12705">
    <property type="entry name" value="PDDEXK_1"/>
    <property type="match status" value="2"/>
</dbReference>
<evidence type="ECO:0000256" key="4">
    <source>
        <dbReference type="ARBA" id="ARBA00022801"/>
    </source>
</evidence>
<dbReference type="Gene3D" id="3.40.50.300">
    <property type="entry name" value="P-loop containing nucleotide triphosphate hydrolases"/>
    <property type="match status" value="3"/>
</dbReference>
<dbReference type="EMBL" id="CP018044">
    <property type="protein sequence ID" value="ATU19714.1"/>
    <property type="molecule type" value="Genomic_DNA"/>
</dbReference>
<dbReference type="InterPro" id="IPR014017">
    <property type="entry name" value="DNA_helicase_UvrD-like_C"/>
</dbReference>
<dbReference type="GO" id="GO:0003677">
    <property type="term" value="F:DNA binding"/>
    <property type="evidence" value="ECO:0007669"/>
    <property type="project" value="InterPro"/>
</dbReference>
<evidence type="ECO:0000256" key="7">
    <source>
        <dbReference type="ARBA" id="ARBA00022840"/>
    </source>
</evidence>
<feature type="binding site" evidence="13">
    <location>
        <begin position="67"/>
        <end position="74"/>
    </location>
    <ligand>
        <name>ATP</name>
        <dbReference type="ChEBI" id="CHEBI:30616"/>
    </ligand>
</feature>
<feature type="region of interest" description="Disordered" evidence="14">
    <location>
        <begin position="1"/>
        <end position="28"/>
    </location>
</feature>
<comment type="catalytic activity">
    <reaction evidence="12">
        <text>ATP + H2O = ADP + phosphate + H(+)</text>
        <dbReference type="Rhea" id="RHEA:13065"/>
        <dbReference type="ChEBI" id="CHEBI:15377"/>
        <dbReference type="ChEBI" id="CHEBI:15378"/>
        <dbReference type="ChEBI" id="CHEBI:30616"/>
        <dbReference type="ChEBI" id="CHEBI:43474"/>
        <dbReference type="ChEBI" id="CHEBI:456216"/>
        <dbReference type="EC" id="5.6.2.4"/>
    </reaction>
</comment>
<feature type="region of interest" description="Disordered" evidence="14">
    <location>
        <begin position="1115"/>
        <end position="1163"/>
    </location>
</feature>
<organism evidence="17 18">
    <name type="scientific">Bifidobacterium choerinum</name>
    <dbReference type="NCBI Taxonomy" id="35760"/>
    <lineage>
        <taxon>Bacteria</taxon>
        <taxon>Bacillati</taxon>
        <taxon>Actinomycetota</taxon>
        <taxon>Actinomycetes</taxon>
        <taxon>Bifidobacteriales</taxon>
        <taxon>Bifidobacteriaceae</taxon>
        <taxon>Bifidobacterium</taxon>
    </lineage>
</organism>
<keyword evidence="6" id="KW-0269">Exonuclease</keyword>
<dbReference type="Proteomes" id="UP000229907">
    <property type="component" value="Chromosome"/>
</dbReference>
<dbReference type="InterPro" id="IPR014016">
    <property type="entry name" value="UvrD-like_ATP-bd"/>
</dbReference>
<evidence type="ECO:0000313" key="18">
    <source>
        <dbReference type="Proteomes" id="UP000229907"/>
    </source>
</evidence>
<name>A0A2D3D3S5_9BIFI</name>
<dbReference type="InterPro" id="IPR038726">
    <property type="entry name" value="PDDEXK_AddAB-type"/>
</dbReference>
<gene>
    <name evidence="17" type="ORF">BcFMB_00820</name>
</gene>
<dbReference type="PROSITE" id="PS51198">
    <property type="entry name" value="UVRD_HELICASE_ATP_BIND"/>
    <property type="match status" value="1"/>
</dbReference>
<reference evidence="17 18" key="1">
    <citation type="submission" date="2016-11" db="EMBL/GenBank/DDBJ databases">
        <title>complete genome sequence of Bifidobacterium choerinum strain FMB-1.</title>
        <authorList>
            <person name="Park C.-S."/>
            <person name="Jung D.-H."/>
            <person name="Choi D.-S."/>
        </authorList>
    </citation>
    <scope>NUCLEOTIDE SEQUENCE [LARGE SCALE GENOMIC DNA]</scope>
    <source>
        <strain evidence="17 18">FMB-1</strain>
    </source>
</reference>
<evidence type="ECO:0000256" key="1">
    <source>
        <dbReference type="ARBA" id="ARBA00022722"/>
    </source>
</evidence>
<feature type="region of interest" description="Disordered" evidence="14">
    <location>
        <begin position="1319"/>
        <end position="1347"/>
    </location>
</feature>
<evidence type="ECO:0000256" key="10">
    <source>
        <dbReference type="ARBA" id="ARBA00034617"/>
    </source>
</evidence>
<evidence type="ECO:0000259" key="15">
    <source>
        <dbReference type="PROSITE" id="PS51198"/>
    </source>
</evidence>
<feature type="compositionally biased region" description="Low complexity" evidence="14">
    <location>
        <begin position="1131"/>
        <end position="1161"/>
    </location>
</feature>
<dbReference type="RefSeq" id="WP_198405422.1">
    <property type="nucleotide sequence ID" value="NZ_CP018044.1"/>
</dbReference>
<evidence type="ECO:0000256" key="3">
    <source>
        <dbReference type="ARBA" id="ARBA00022763"/>
    </source>
</evidence>
<dbReference type="GO" id="GO:0004527">
    <property type="term" value="F:exonuclease activity"/>
    <property type="evidence" value="ECO:0007669"/>
    <property type="project" value="UniProtKB-KW"/>
</dbReference>
<feature type="region of interest" description="Disordered" evidence="14">
    <location>
        <begin position="1076"/>
        <end position="1098"/>
    </location>
</feature>
<dbReference type="InterPro" id="IPR027417">
    <property type="entry name" value="P-loop_NTPase"/>
</dbReference>
<keyword evidence="8" id="KW-0234">DNA repair</keyword>
<keyword evidence="1" id="KW-0540">Nuclease</keyword>
<evidence type="ECO:0000256" key="5">
    <source>
        <dbReference type="ARBA" id="ARBA00022806"/>
    </source>
</evidence>
<feature type="domain" description="UvrD-like helicase ATP-binding" evidence="15">
    <location>
        <begin position="46"/>
        <end position="395"/>
    </location>
</feature>
<dbReference type="InterPro" id="IPR000212">
    <property type="entry name" value="DNA_helicase_UvrD/REP"/>
</dbReference>
<dbReference type="EC" id="5.6.2.4" evidence="11"/>
<dbReference type="GO" id="GO:0043138">
    <property type="term" value="F:3'-5' DNA helicase activity"/>
    <property type="evidence" value="ECO:0007669"/>
    <property type="project" value="UniProtKB-EC"/>
</dbReference>
<keyword evidence="2 13" id="KW-0547">Nucleotide-binding</keyword>
<dbReference type="PANTHER" id="PTHR11070">
    <property type="entry name" value="UVRD / RECB / PCRA DNA HELICASE FAMILY MEMBER"/>
    <property type="match status" value="1"/>
</dbReference>
<dbReference type="GO" id="GO:0006281">
    <property type="term" value="P:DNA repair"/>
    <property type="evidence" value="ECO:0007669"/>
    <property type="project" value="UniProtKB-KW"/>
</dbReference>
<evidence type="ECO:0000313" key="17">
    <source>
        <dbReference type="EMBL" id="ATU19714.1"/>
    </source>
</evidence>
<protein>
    <recommendedName>
        <fullName evidence="11">DNA 3'-5' helicase</fullName>
        <ecNumber evidence="11">5.6.2.4</ecNumber>
    </recommendedName>
</protein>
<dbReference type="KEGG" id="bcho:BcFMB_00820"/>
<dbReference type="SUPFAM" id="SSF52540">
    <property type="entry name" value="P-loop containing nucleoside triphosphate hydrolases"/>
    <property type="match status" value="1"/>
</dbReference>
<evidence type="ECO:0000256" key="14">
    <source>
        <dbReference type="SAM" id="MobiDB-lite"/>
    </source>
</evidence>
<sequence length="1634" mass="177268">MRERHDDDGRESAQEEYRRDVGAAERETVRETVRQALESEPVRTLLDAADAAGAAVQDTAPTVLVVGPPRSGKTTFAIDAAKEAMTAFGAQDAVLAVSNRRLADDYAPELIRHVGVSTSTRPATTLNALAFRLVAARRARDGEPAPRLLNGAEQDALLRRVLAMHLDHVRAGDMCATCRLLRDYFQNERWASFVAAGGTAIGDDDPSAAATTESLLEEGVSAAFVAQLRDMLARMDEVGAGAGSEDALLAAVEGCGMRGERLRIQWRLAYALRAGYIAAMRAAYPDEYRLDASYLQVAGTDAVRTLDAADLPRIVVVDDVQDLTLAGFGFLEALHRRGVRLLLVGNPDESVQSFRGSYPEYLLRQIDERLHPTHVTLGAAVADDQLHVLQARVSLSIETTEDGLAPMTQRPGKMPKLDGAYPIAPLDPAKVASDDSVRTALYRTPDEESDDVVWHIKTEHLLHGASWNDMAVIMHDNGAIRAYGERLRRDGVPVRFSSVTRPLAEEPFVEGLFSLIELAQLRNDGVARRTLPLKALASFVRSRVRAIVASPLLDVAPKRHDGAGAAGDDDATHPMDMHAIDAAMRALQSIADVQDRAELIRKVHDDEAADSARAALDALVDAAAAVDAAARTGDVEAHDEARSFDAIAGDARAAAEDGDEDAADAADAADAVAGITEDASDDSDAAASSLGELRGMWTALHDEAVAAHAVGNVHVLDDEDGDDVGFGVDALYLLLADDGAPKVVETVASICGAGSGERRHVGRNAPARRFARLWRYVGLIAERLRTLTKQDAAQPRFALEAAWTVCGVAAHWQRLALFNTPVGRAANDRLDVAMRLFDYVERNGGAMPIATFINQVRQLQIEADSLAKTAPLDEAVTLTTPAGAVGRHWRHVWLPGVQEGVWPNLAARNTMFGGEDLVDIRLYGELDMMREARSGRHDIALQEVLGTEQKSFLVALTRADEQVHVSAMLNDDAVPSEFLYGYLPEHFDRERDSKPETRVYTPVGDGDGMALDADARGLIALARARLAASADGVVPKDDVDDAVTALALLAVNGYADAGPGNWPFLDLWGEYRPAPKAKDGAGDAAAAQGDESARGDGSGSSLLRAIIPSISNVPFIPGGQGARERTDDRAATAGGAVQPSPQPARSAQPSQSPQLAQPSHARTAADGAPIVTLSPSVVDALWGCPVCARMEREFFGPTVQPFTLDYGSIVHAVLEHATRMGWDMPDYQDHLDLGDAQLEARFRDTDSPDYATWDEVARRRAERLAGQMIAYYETLRIDPQTLRDADERYDASLRDERTRQTLLNAADYLVRSNLPIYEQGPDSTEEVSVSTADRKDNKKTKTEHRPRHYTHRSLPTVGRLVGAEAEISFDASFTLADITAAFNDATKLQLDADQVAAIMGALIGGWPCEWDHRMHIRLTGRIDRRETRRDEGGALRWRLIDYKTGHAHGRAENFSDLQLVCYQLAMRFPHVEDGDAGTRQERLPISRAALFDVAEVTYPSSKKSKAEMHYQEPLFDGDALNGASVHRRADPNSTYTIARLGGLFPLIKDFGDLKAPDGVDGEVWAMLAKSAHGESKLLVWSLTMIARVFYAAAASLASTIDAHPTPEHLRYCHDKPICPACAEKMQTVYETKGM</sequence>
<keyword evidence="4 13" id="KW-0378">Hydrolase</keyword>
<evidence type="ECO:0000256" key="2">
    <source>
        <dbReference type="ARBA" id="ARBA00022741"/>
    </source>
</evidence>
<evidence type="ECO:0000259" key="16">
    <source>
        <dbReference type="PROSITE" id="PS51217"/>
    </source>
</evidence>
<dbReference type="PROSITE" id="PS51217">
    <property type="entry name" value="UVRD_HELICASE_CTER"/>
    <property type="match status" value="1"/>
</dbReference>
<evidence type="ECO:0000256" key="6">
    <source>
        <dbReference type="ARBA" id="ARBA00022839"/>
    </source>
</evidence>
<keyword evidence="5 13" id="KW-0347">Helicase</keyword>
<proteinExistence type="predicted"/>
<evidence type="ECO:0000256" key="8">
    <source>
        <dbReference type="ARBA" id="ARBA00023204"/>
    </source>
</evidence>
<keyword evidence="7 13" id="KW-0067">ATP-binding</keyword>
<evidence type="ECO:0000256" key="13">
    <source>
        <dbReference type="PROSITE-ProRule" id="PRU00560"/>
    </source>
</evidence>
<evidence type="ECO:0000256" key="9">
    <source>
        <dbReference type="ARBA" id="ARBA00023235"/>
    </source>
</evidence>
<keyword evidence="3" id="KW-0227">DNA damage</keyword>
<keyword evidence="9" id="KW-0413">Isomerase</keyword>